<dbReference type="OrthoDB" id="6500128at2759"/>
<dbReference type="InterPro" id="IPR050173">
    <property type="entry name" value="ABC_transporter_C-like"/>
</dbReference>
<dbReference type="AlphaFoldDB" id="A0A653D4V9"/>
<protein>
    <recommendedName>
        <fullName evidence="8">ABC transmembrane type-1 domain-containing protein</fullName>
    </recommendedName>
</protein>
<evidence type="ECO:0000256" key="7">
    <source>
        <dbReference type="SAM" id="Phobius"/>
    </source>
</evidence>
<dbReference type="PANTHER" id="PTHR24223">
    <property type="entry name" value="ATP-BINDING CASSETTE SUB-FAMILY C"/>
    <property type="match status" value="1"/>
</dbReference>
<dbReference type="GO" id="GO:0005524">
    <property type="term" value="F:ATP binding"/>
    <property type="evidence" value="ECO:0007669"/>
    <property type="project" value="UniProtKB-KW"/>
</dbReference>
<evidence type="ECO:0000256" key="4">
    <source>
        <dbReference type="ARBA" id="ARBA00022840"/>
    </source>
</evidence>
<organism evidence="9 10">
    <name type="scientific">Callosobruchus maculatus</name>
    <name type="common">Southern cowpea weevil</name>
    <name type="synonym">Pulse bruchid</name>
    <dbReference type="NCBI Taxonomy" id="64391"/>
    <lineage>
        <taxon>Eukaryota</taxon>
        <taxon>Metazoa</taxon>
        <taxon>Ecdysozoa</taxon>
        <taxon>Arthropoda</taxon>
        <taxon>Hexapoda</taxon>
        <taxon>Insecta</taxon>
        <taxon>Pterygota</taxon>
        <taxon>Neoptera</taxon>
        <taxon>Endopterygota</taxon>
        <taxon>Coleoptera</taxon>
        <taxon>Polyphaga</taxon>
        <taxon>Cucujiformia</taxon>
        <taxon>Chrysomeloidea</taxon>
        <taxon>Chrysomelidae</taxon>
        <taxon>Bruchinae</taxon>
        <taxon>Bruchini</taxon>
        <taxon>Callosobruchus</taxon>
    </lineage>
</organism>
<dbReference type="InterPro" id="IPR036640">
    <property type="entry name" value="ABC1_TM_sf"/>
</dbReference>
<keyword evidence="1" id="KW-0813">Transport</keyword>
<keyword evidence="3" id="KW-0547">Nucleotide-binding</keyword>
<evidence type="ECO:0000313" key="9">
    <source>
        <dbReference type="EMBL" id="VEN55209.1"/>
    </source>
</evidence>
<name>A0A653D4V9_CALMS</name>
<dbReference type="Pfam" id="PF00664">
    <property type="entry name" value="ABC_membrane"/>
    <property type="match status" value="1"/>
</dbReference>
<evidence type="ECO:0000259" key="8">
    <source>
        <dbReference type="PROSITE" id="PS50929"/>
    </source>
</evidence>
<keyword evidence="5 7" id="KW-1133">Transmembrane helix</keyword>
<proteinExistence type="predicted"/>
<evidence type="ECO:0000256" key="3">
    <source>
        <dbReference type="ARBA" id="ARBA00022741"/>
    </source>
</evidence>
<evidence type="ECO:0000256" key="6">
    <source>
        <dbReference type="ARBA" id="ARBA00023136"/>
    </source>
</evidence>
<keyword evidence="4" id="KW-0067">ATP-binding</keyword>
<keyword evidence="2 7" id="KW-0812">Transmembrane</keyword>
<dbReference type="Proteomes" id="UP000410492">
    <property type="component" value="Unassembled WGS sequence"/>
</dbReference>
<dbReference type="PROSITE" id="PS50929">
    <property type="entry name" value="ABC_TM1F"/>
    <property type="match status" value="1"/>
</dbReference>
<keyword evidence="6 7" id="KW-0472">Membrane</keyword>
<accession>A0A653D4V9</accession>
<feature type="domain" description="ABC transmembrane type-1" evidence="8">
    <location>
        <begin position="1"/>
        <end position="95"/>
    </location>
</feature>
<reference evidence="9 10" key="1">
    <citation type="submission" date="2019-01" db="EMBL/GenBank/DDBJ databases">
        <authorList>
            <person name="Sayadi A."/>
        </authorList>
    </citation>
    <scope>NUCLEOTIDE SEQUENCE [LARGE SCALE GENOMIC DNA]</scope>
</reference>
<evidence type="ECO:0000256" key="2">
    <source>
        <dbReference type="ARBA" id="ARBA00022692"/>
    </source>
</evidence>
<dbReference type="SUPFAM" id="SSF90123">
    <property type="entry name" value="ABC transporter transmembrane region"/>
    <property type="match status" value="1"/>
</dbReference>
<evidence type="ECO:0000256" key="1">
    <source>
        <dbReference type="ARBA" id="ARBA00022448"/>
    </source>
</evidence>
<dbReference type="GO" id="GO:0016020">
    <property type="term" value="C:membrane"/>
    <property type="evidence" value="ECO:0007669"/>
    <property type="project" value="InterPro"/>
</dbReference>
<gene>
    <name evidence="9" type="ORF">CALMAC_LOCUS14448</name>
</gene>
<dbReference type="GO" id="GO:0140359">
    <property type="term" value="F:ABC-type transporter activity"/>
    <property type="evidence" value="ECO:0007669"/>
    <property type="project" value="InterPro"/>
</dbReference>
<evidence type="ECO:0000256" key="5">
    <source>
        <dbReference type="ARBA" id="ARBA00022989"/>
    </source>
</evidence>
<keyword evidence="10" id="KW-1185">Reference proteome</keyword>
<sequence length="95" mass="10940">MVKSMMGAVMYFHDIIPIGSIINRFSKDLTVIDEQLPFVVYDLLEILFSFCGVVILLAYVNLLFLIPVSVIVTIMYFMRKIYIPAGRNLQRMDMA</sequence>
<evidence type="ECO:0000313" key="10">
    <source>
        <dbReference type="Proteomes" id="UP000410492"/>
    </source>
</evidence>
<dbReference type="PANTHER" id="PTHR24223:SF448">
    <property type="entry name" value="FI20146P1-RELATED"/>
    <property type="match status" value="1"/>
</dbReference>
<dbReference type="InterPro" id="IPR011527">
    <property type="entry name" value="ABC1_TM_dom"/>
</dbReference>
<dbReference type="Gene3D" id="1.20.1560.10">
    <property type="entry name" value="ABC transporter type 1, transmembrane domain"/>
    <property type="match status" value="1"/>
</dbReference>
<feature type="transmembrane region" description="Helical" evidence="7">
    <location>
        <begin position="46"/>
        <end position="77"/>
    </location>
</feature>
<dbReference type="EMBL" id="CAACVG010010179">
    <property type="protein sequence ID" value="VEN55209.1"/>
    <property type="molecule type" value="Genomic_DNA"/>
</dbReference>